<feature type="region of interest" description="Disordered" evidence="1">
    <location>
        <begin position="37"/>
        <end position="61"/>
    </location>
</feature>
<dbReference type="GeneID" id="6080211"/>
<keyword evidence="3" id="KW-1185">Reference proteome</keyword>
<proteinExistence type="predicted"/>
<dbReference type="HOGENOM" id="CLU_2923019_0_0_1"/>
<evidence type="ECO:0000313" key="3">
    <source>
        <dbReference type="Proteomes" id="UP000001194"/>
    </source>
</evidence>
<dbReference type="Proteomes" id="UP000001194">
    <property type="component" value="Unassembled WGS sequence"/>
</dbReference>
<gene>
    <name evidence="2" type="ORF">LACBIDRAFT_304095</name>
</gene>
<dbReference type="EMBL" id="DS547116">
    <property type="protein sequence ID" value="EDR04727.1"/>
    <property type="molecule type" value="Genomic_DNA"/>
</dbReference>
<evidence type="ECO:0000256" key="1">
    <source>
        <dbReference type="SAM" id="MobiDB-lite"/>
    </source>
</evidence>
<reference evidence="2 3" key="1">
    <citation type="journal article" date="2008" name="Nature">
        <title>The genome of Laccaria bicolor provides insights into mycorrhizal symbiosis.</title>
        <authorList>
            <person name="Martin F."/>
            <person name="Aerts A."/>
            <person name="Ahren D."/>
            <person name="Brun A."/>
            <person name="Danchin E.G.J."/>
            <person name="Duchaussoy F."/>
            <person name="Gibon J."/>
            <person name="Kohler A."/>
            <person name="Lindquist E."/>
            <person name="Pereda V."/>
            <person name="Salamov A."/>
            <person name="Shapiro H.J."/>
            <person name="Wuyts J."/>
            <person name="Blaudez D."/>
            <person name="Buee M."/>
            <person name="Brokstein P."/>
            <person name="Canbaeck B."/>
            <person name="Cohen D."/>
            <person name="Courty P.E."/>
            <person name="Coutinho P.M."/>
            <person name="Delaruelle C."/>
            <person name="Detter J.C."/>
            <person name="Deveau A."/>
            <person name="DiFazio S."/>
            <person name="Duplessis S."/>
            <person name="Fraissinet-Tachet L."/>
            <person name="Lucic E."/>
            <person name="Frey-Klett P."/>
            <person name="Fourrey C."/>
            <person name="Feussner I."/>
            <person name="Gay G."/>
            <person name="Grimwood J."/>
            <person name="Hoegger P.J."/>
            <person name="Jain P."/>
            <person name="Kilaru S."/>
            <person name="Labbe J."/>
            <person name="Lin Y.C."/>
            <person name="Legue V."/>
            <person name="Le Tacon F."/>
            <person name="Marmeisse R."/>
            <person name="Melayah D."/>
            <person name="Montanini B."/>
            <person name="Muratet M."/>
            <person name="Nehls U."/>
            <person name="Niculita-Hirzel H."/>
            <person name="Oudot-Le Secq M.P."/>
            <person name="Peter M."/>
            <person name="Quesneville H."/>
            <person name="Rajashekar B."/>
            <person name="Reich M."/>
            <person name="Rouhier N."/>
            <person name="Schmutz J."/>
            <person name="Yin T."/>
            <person name="Chalot M."/>
            <person name="Henrissat B."/>
            <person name="Kuees U."/>
            <person name="Lucas S."/>
            <person name="Van de Peer Y."/>
            <person name="Podila G.K."/>
            <person name="Polle A."/>
            <person name="Pukkila P.J."/>
            <person name="Richardson P.M."/>
            <person name="Rouze P."/>
            <person name="Sanders I.R."/>
            <person name="Stajich J.E."/>
            <person name="Tunlid A."/>
            <person name="Tuskan G."/>
            <person name="Grigoriev I.V."/>
        </authorList>
    </citation>
    <scope>NUCLEOTIDE SEQUENCE [LARGE SCALE GENOMIC DNA]</scope>
    <source>
        <strain evidence="3">S238N-H82 / ATCC MYA-4686</strain>
    </source>
</reference>
<feature type="compositionally biased region" description="Polar residues" evidence="1">
    <location>
        <begin position="50"/>
        <end position="61"/>
    </location>
</feature>
<organism evidence="3">
    <name type="scientific">Laccaria bicolor (strain S238N-H82 / ATCC MYA-4686)</name>
    <name type="common">Bicoloured deceiver</name>
    <name type="synonym">Laccaria laccata var. bicolor</name>
    <dbReference type="NCBI Taxonomy" id="486041"/>
    <lineage>
        <taxon>Eukaryota</taxon>
        <taxon>Fungi</taxon>
        <taxon>Dikarya</taxon>
        <taxon>Basidiomycota</taxon>
        <taxon>Agaricomycotina</taxon>
        <taxon>Agaricomycetes</taxon>
        <taxon>Agaricomycetidae</taxon>
        <taxon>Agaricales</taxon>
        <taxon>Agaricineae</taxon>
        <taxon>Hydnangiaceae</taxon>
        <taxon>Laccaria</taxon>
    </lineage>
</organism>
<evidence type="ECO:0000313" key="2">
    <source>
        <dbReference type="EMBL" id="EDR04727.1"/>
    </source>
</evidence>
<name>B0DKY1_LACBS</name>
<dbReference type="KEGG" id="lbc:LACBIDRAFT_304095"/>
<accession>B0DKY1</accession>
<dbReference type="InParanoid" id="B0DKY1"/>
<dbReference type="RefSeq" id="XP_001884551.1">
    <property type="nucleotide sequence ID" value="XM_001884516.1"/>
</dbReference>
<protein>
    <submittedName>
        <fullName evidence="2">Predicted protein</fullName>
    </submittedName>
</protein>
<sequence>MLNVRTWKFLYLCNVNFSSTLRLFPPISFLLLKGFQSPSAASPPPSTTSFGNPLSTTTAHQ</sequence>
<dbReference type="AlphaFoldDB" id="B0DKY1"/>